<dbReference type="EMBL" id="FNCJ01000027">
    <property type="protein sequence ID" value="SDI59926.1"/>
    <property type="molecule type" value="Genomic_DNA"/>
</dbReference>
<evidence type="ECO:0000256" key="1">
    <source>
        <dbReference type="SAM" id="Phobius"/>
    </source>
</evidence>
<evidence type="ECO:0000313" key="3">
    <source>
        <dbReference type="EMBL" id="SDI59926.1"/>
    </source>
</evidence>
<proteinExistence type="predicted"/>
<protein>
    <submittedName>
        <fullName evidence="3">Uncharacterized protein</fullName>
    </submittedName>
</protein>
<evidence type="ECO:0000313" key="4">
    <source>
        <dbReference type="Proteomes" id="UP000199706"/>
    </source>
</evidence>
<dbReference type="EMBL" id="FNCJ01000017">
    <property type="protein sequence ID" value="SDI12601.1"/>
    <property type="molecule type" value="Genomic_DNA"/>
</dbReference>
<name>A0A1G8LW97_9BURK</name>
<dbReference type="Proteomes" id="UP000199706">
    <property type="component" value="Unassembled WGS sequence"/>
</dbReference>
<reference evidence="3 4" key="1">
    <citation type="submission" date="2016-10" db="EMBL/GenBank/DDBJ databases">
        <authorList>
            <person name="de Groot N.N."/>
        </authorList>
    </citation>
    <scope>NUCLEOTIDE SEQUENCE [LARGE SCALE GENOMIC DNA]</scope>
    <source>
        <strain evidence="3 4">LMG 2247</strain>
    </source>
</reference>
<keyword evidence="1" id="KW-0812">Transmembrane</keyword>
<accession>A0A1G8LW97</accession>
<evidence type="ECO:0000313" key="2">
    <source>
        <dbReference type="EMBL" id="SDI12601.1"/>
    </source>
</evidence>
<keyword evidence="1" id="KW-1133">Transmembrane helix</keyword>
<keyword evidence="1" id="KW-0472">Membrane</keyword>
<dbReference type="AlphaFoldDB" id="A0A1G8LW97"/>
<organism evidence="3 4">
    <name type="scientific">Paraburkholderia phenazinium</name>
    <dbReference type="NCBI Taxonomy" id="60549"/>
    <lineage>
        <taxon>Bacteria</taxon>
        <taxon>Pseudomonadati</taxon>
        <taxon>Pseudomonadota</taxon>
        <taxon>Betaproteobacteria</taxon>
        <taxon>Burkholderiales</taxon>
        <taxon>Burkholderiaceae</taxon>
        <taxon>Paraburkholderia</taxon>
    </lineage>
</organism>
<sequence>MKWLFRFASSQKNVDFVVEWVGRIALVLGLIVGFIFVVAIIRR</sequence>
<gene>
    <name evidence="2" type="ORF">SAMN05216466_117149</name>
    <name evidence="3" type="ORF">SAMN05216466_12758</name>
</gene>
<feature type="transmembrane region" description="Helical" evidence="1">
    <location>
        <begin position="20"/>
        <end position="41"/>
    </location>
</feature>